<dbReference type="Pfam" id="PF02358">
    <property type="entry name" value="Trehalose_PPase"/>
    <property type="match status" value="1"/>
</dbReference>
<dbReference type="Gene3D" id="3.40.50.2000">
    <property type="entry name" value="Glycogen Phosphorylase B"/>
    <property type="match status" value="2"/>
</dbReference>
<sequence>MDELFNAYSQVNDAIARVVMQIHKEDEIIWIQGYQLMLVPSSLSRKLKTPTRIGIFFHTPFPSSDMFRILPWRESFLHSLLAVNHIGFHLFEYLRHFANTVRRMFGVQLRNGEHGHSYFDYNGRKILASCAFMGIESKVVYESMETESYRAERAKLLELIGSRRAVVSIAYLERLKGFLLQLQALQALLLQFPAYRESVVFLLVGLDAQGCSDFEQSREEVQAMVTKLNAMVDSPRPVVVYREAQFLTAAERAAFWSVGSILACTPIREGMNAFPLEYTAAHAHDPALGPGLIILSEFTAPARVLSGALYVNPWSVVDVVATYRKALEMGPDERQGRFEKISHFVLKNPTSTWIDKMLRDMSSIPVSKECSEVSLGLGYFRRVIELRPNFQQLQPNSVGDLWLSARKKALFLDYGGTLVDQDNYKGSERLNAMQGQGSFRSPSPTILHALQTLCASPDTWVFVVSGRSRAEMEQSLRAVTHLGLASEEGYFYRFPDKTCWTRLTENREEKWRDVAQALMERFCTTTNGTFVELKESAVLWQFKDADPDFGQMQAMELEDDLKSTLEAFDVEVLKGRDYVQVRSNAVNKGVLVTQVLETLRRNYNAEVDLVICLGDDTTDEAMWKRGNRVRRRFEAATQYVEDKEAGVKREAVGEESEWDVGDLHGGKEAVEGAVLCE</sequence>
<dbReference type="InterPro" id="IPR006379">
    <property type="entry name" value="HAD-SF_hydro_IIB"/>
</dbReference>
<dbReference type="InterPro" id="IPR001830">
    <property type="entry name" value="Glyco_trans_20"/>
</dbReference>
<dbReference type="Gene3D" id="3.40.50.1000">
    <property type="entry name" value="HAD superfamily/HAD-like"/>
    <property type="match status" value="1"/>
</dbReference>
<dbReference type="InParanoid" id="D8LVL9"/>
<dbReference type="Proteomes" id="UP000008312">
    <property type="component" value="Unassembled WGS sequence"/>
</dbReference>
<dbReference type="OMA" id="TSWDKRR"/>
<dbReference type="PANTHER" id="PTHR10788">
    <property type="entry name" value="TREHALOSE-6-PHOSPHATE SYNTHASE"/>
    <property type="match status" value="1"/>
</dbReference>
<keyword evidence="4" id="KW-1185">Reference proteome</keyword>
<reference evidence="3" key="1">
    <citation type="submission" date="2010-02" db="EMBL/GenBank/DDBJ databases">
        <title>Sequencing and annotation of the Blastocystis hominis genome.</title>
        <authorList>
            <person name="Wincker P."/>
        </authorList>
    </citation>
    <scope>NUCLEOTIDE SEQUENCE</scope>
    <source>
        <strain evidence="3">Singapore isolate B</strain>
    </source>
</reference>
<proteinExistence type="inferred from homology"/>
<organism evidence="3">
    <name type="scientific">Blastocystis hominis</name>
    <dbReference type="NCBI Taxonomy" id="12968"/>
    <lineage>
        <taxon>Eukaryota</taxon>
        <taxon>Sar</taxon>
        <taxon>Stramenopiles</taxon>
        <taxon>Bigyra</taxon>
        <taxon>Opalozoa</taxon>
        <taxon>Opalinata</taxon>
        <taxon>Blastocystidae</taxon>
        <taxon>Blastocystis</taxon>
    </lineage>
</organism>
<name>D8LVL9_BLAHO</name>
<dbReference type="InterPro" id="IPR036412">
    <property type="entry name" value="HAD-like_sf"/>
</dbReference>
<dbReference type="InterPro" id="IPR003337">
    <property type="entry name" value="Trehalose_PPase"/>
</dbReference>
<evidence type="ECO:0000313" key="4">
    <source>
        <dbReference type="Proteomes" id="UP000008312"/>
    </source>
</evidence>
<dbReference type="GO" id="GO:0005992">
    <property type="term" value="P:trehalose biosynthetic process"/>
    <property type="evidence" value="ECO:0007669"/>
    <property type="project" value="InterPro"/>
</dbReference>
<evidence type="ECO:0000256" key="2">
    <source>
        <dbReference type="ARBA" id="ARBA00006330"/>
    </source>
</evidence>
<dbReference type="OrthoDB" id="755951at2759"/>
<dbReference type="Gene3D" id="3.30.70.1020">
    <property type="entry name" value="Trehalose-6-phosphate phosphatase related protein, domain 2"/>
    <property type="match status" value="1"/>
</dbReference>
<accession>D8LVL9</accession>
<dbReference type="RefSeq" id="XP_012893906.1">
    <property type="nucleotide sequence ID" value="XM_013038452.1"/>
</dbReference>
<comment type="similarity">
    <text evidence="1">In the N-terminal section; belongs to the glycosyltransferase 20 family.</text>
</comment>
<dbReference type="GeneID" id="24917584"/>
<dbReference type="NCBIfam" id="TIGR01484">
    <property type="entry name" value="HAD-SF-IIB"/>
    <property type="match status" value="1"/>
</dbReference>
<dbReference type="PANTHER" id="PTHR10788:SF94">
    <property type="entry name" value="ALPHA,ALPHA-TREHALOSE-PHOSPHATE SYNTHASE [UDP-FORMING] 5"/>
    <property type="match status" value="1"/>
</dbReference>
<dbReference type="Pfam" id="PF00982">
    <property type="entry name" value="Glyco_transf_20"/>
    <property type="match status" value="1"/>
</dbReference>
<protein>
    <submittedName>
        <fullName evidence="3">Uncharacterized protein</fullName>
    </submittedName>
</protein>
<evidence type="ECO:0000313" key="3">
    <source>
        <dbReference type="EMBL" id="CBK19858.2"/>
    </source>
</evidence>
<dbReference type="NCBIfam" id="TIGR00685">
    <property type="entry name" value="T6PP"/>
    <property type="match status" value="1"/>
</dbReference>
<dbReference type="SUPFAM" id="SSF56784">
    <property type="entry name" value="HAD-like"/>
    <property type="match status" value="1"/>
</dbReference>
<dbReference type="SUPFAM" id="SSF53756">
    <property type="entry name" value="UDP-Glycosyltransferase/glycogen phosphorylase"/>
    <property type="match status" value="1"/>
</dbReference>
<dbReference type="GO" id="GO:0004805">
    <property type="term" value="F:trehalose-phosphatase activity"/>
    <property type="evidence" value="ECO:0007669"/>
    <property type="project" value="TreeGrafter"/>
</dbReference>
<evidence type="ECO:0000256" key="1">
    <source>
        <dbReference type="ARBA" id="ARBA00005409"/>
    </source>
</evidence>
<dbReference type="EMBL" id="FN668638">
    <property type="protein sequence ID" value="CBK19858.2"/>
    <property type="molecule type" value="Genomic_DNA"/>
</dbReference>
<gene>
    <name evidence="3" type="ORF">GSBLH_T00000269001</name>
</gene>
<dbReference type="AlphaFoldDB" id="D8LVL9"/>
<dbReference type="InterPro" id="IPR023214">
    <property type="entry name" value="HAD_sf"/>
</dbReference>
<dbReference type="GO" id="GO:0005829">
    <property type="term" value="C:cytosol"/>
    <property type="evidence" value="ECO:0007669"/>
    <property type="project" value="TreeGrafter"/>
</dbReference>
<comment type="similarity">
    <text evidence="2">In the C-terminal section; belongs to the trehalose phosphatase family.</text>
</comment>